<dbReference type="PRINTS" id="PR00237">
    <property type="entry name" value="GPCRRHODOPSN"/>
</dbReference>
<dbReference type="CDD" id="cd00637">
    <property type="entry name" value="7tm_classA_rhodopsin-like"/>
    <property type="match status" value="1"/>
</dbReference>
<keyword evidence="3" id="KW-1003">Cell membrane</keyword>
<evidence type="ECO:0000256" key="1">
    <source>
        <dbReference type="ARBA" id="ARBA00004651"/>
    </source>
</evidence>
<keyword evidence="15" id="KW-1185">Reference proteome</keyword>
<keyword evidence="4 10" id="KW-0812">Transmembrane</keyword>
<dbReference type="EMBL" id="JBBCAQ010000034">
    <property type="protein sequence ID" value="KAK7580352.1"/>
    <property type="molecule type" value="Genomic_DNA"/>
</dbReference>
<evidence type="ECO:0000256" key="7">
    <source>
        <dbReference type="ARBA" id="ARBA00023136"/>
    </source>
</evidence>
<organism evidence="14 15">
    <name type="scientific">Parthenolecanium corni</name>
    <dbReference type="NCBI Taxonomy" id="536013"/>
    <lineage>
        <taxon>Eukaryota</taxon>
        <taxon>Metazoa</taxon>
        <taxon>Ecdysozoa</taxon>
        <taxon>Arthropoda</taxon>
        <taxon>Hexapoda</taxon>
        <taxon>Insecta</taxon>
        <taxon>Pterygota</taxon>
        <taxon>Neoptera</taxon>
        <taxon>Paraneoptera</taxon>
        <taxon>Hemiptera</taxon>
        <taxon>Sternorrhyncha</taxon>
        <taxon>Coccoidea</taxon>
        <taxon>Coccidae</taxon>
        <taxon>Parthenolecanium</taxon>
    </lineage>
</organism>
<accession>A0AAN9TAJ9</accession>
<keyword evidence="9 10" id="KW-0807">Transducer</keyword>
<feature type="region of interest" description="Disordered" evidence="11">
    <location>
        <begin position="531"/>
        <end position="555"/>
    </location>
</feature>
<dbReference type="GO" id="GO:0005886">
    <property type="term" value="C:plasma membrane"/>
    <property type="evidence" value="ECO:0007669"/>
    <property type="project" value="UniProtKB-SubCell"/>
</dbReference>
<evidence type="ECO:0000256" key="12">
    <source>
        <dbReference type="SAM" id="Phobius"/>
    </source>
</evidence>
<feature type="transmembrane region" description="Helical" evidence="12">
    <location>
        <begin position="6"/>
        <end position="30"/>
    </location>
</feature>
<evidence type="ECO:0000313" key="15">
    <source>
        <dbReference type="Proteomes" id="UP001367676"/>
    </source>
</evidence>
<feature type="domain" description="G-protein coupled receptors family 1 profile" evidence="13">
    <location>
        <begin position="21"/>
        <end position="317"/>
    </location>
</feature>
<evidence type="ECO:0000256" key="9">
    <source>
        <dbReference type="ARBA" id="ARBA00023224"/>
    </source>
</evidence>
<comment type="similarity">
    <text evidence="2 10">Belongs to the G-protein coupled receptor 1 family.</text>
</comment>
<evidence type="ECO:0000313" key="14">
    <source>
        <dbReference type="EMBL" id="KAK7580352.1"/>
    </source>
</evidence>
<evidence type="ECO:0000256" key="3">
    <source>
        <dbReference type="ARBA" id="ARBA00022475"/>
    </source>
</evidence>
<evidence type="ECO:0000259" key="13">
    <source>
        <dbReference type="PROSITE" id="PS50262"/>
    </source>
</evidence>
<dbReference type="GO" id="GO:0004930">
    <property type="term" value="F:G protein-coupled receptor activity"/>
    <property type="evidence" value="ECO:0007669"/>
    <property type="project" value="UniProtKB-KW"/>
</dbReference>
<feature type="transmembrane region" description="Helical" evidence="12">
    <location>
        <begin position="169"/>
        <end position="191"/>
    </location>
</feature>
<evidence type="ECO:0000256" key="2">
    <source>
        <dbReference type="ARBA" id="ARBA00010663"/>
    </source>
</evidence>
<evidence type="ECO:0000256" key="8">
    <source>
        <dbReference type="ARBA" id="ARBA00023170"/>
    </source>
</evidence>
<feature type="transmembrane region" description="Helical" evidence="12">
    <location>
        <begin position="242"/>
        <end position="262"/>
    </location>
</feature>
<feature type="transmembrane region" description="Helical" evidence="12">
    <location>
        <begin position="126"/>
        <end position="149"/>
    </location>
</feature>
<dbReference type="PANTHER" id="PTHR22752:SF14">
    <property type="entry name" value="G-PROTEIN COUPLED RECEPTORS FAMILY 1 PROFILE DOMAIN-CONTAINING PROTEIN"/>
    <property type="match status" value="1"/>
</dbReference>
<dbReference type="PROSITE" id="PS00237">
    <property type="entry name" value="G_PROTEIN_RECEP_F1_1"/>
    <property type="match status" value="1"/>
</dbReference>
<comment type="caution">
    <text evidence="14">The sequence shown here is derived from an EMBL/GenBank/DDBJ whole genome shotgun (WGS) entry which is preliminary data.</text>
</comment>
<feature type="transmembrane region" description="Helical" evidence="12">
    <location>
        <begin position="296"/>
        <end position="319"/>
    </location>
</feature>
<evidence type="ECO:0000256" key="11">
    <source>
        <dbReference type="SAM" id="MobiDB-lite"/>
    </source>
</evidence>
<sequence>MISFFLCTIIIGLVSIFGIAINGYIIFVIIKEKQVKSVNGMLLVQHSAVELALSVCVIFCSLAPIIFDNVHQEVQRSSYTYCDVCGFLMSFLRPVALWTVCALNCDRYYAISAPLHYGSLINSRKVLIAMSVTWLLSLILSLPIIIVSTPLKYSHDSFFCVPTSGMTFALYYSVIYILLVFVLPLFLILLCNAKVFTIARHHKHRIASAIFEVTLSAQVTITHQKNPFSPSGLANRFKGRSASLTVFQIVGSFVIIYVPYYSTMLWNSITSLLSQPSSHQTSEHQLPSTLHHGLPAGVISTASILLFCSSSVNGLLYGVKNKVLKKCFRNYWRKKMTKNELNQEIQARTPSTCGSRRPSLTPAVGITFFTRQSGRRTSDISVDTQKSNLLGTSYSRFQYNNLAWRPGSSPGLETSVAHNDSFNELKRTHSLRRSISNHMDNSLSNLKLPANPTATPPNGCTDSGRIDEPPGRSLYKPIAGVKNGKPSVLIGGNGATLLLQRLRKTDPCDYEVLNHRRRSKSPQILITRAYSEENDSTNAEKSCPPKTSSSVTTLLTDSQTDSISKECVTFGVVSRHPLLMDNTTDDSGSDESENHSNDELCAMTKNGDPLTRSRSSANNLKSWPFGGARRKNIHFRIGSVVLSEKDFMSNNRETTNNTS</sequence>
<evidence type="ECO:0000256" key="5">
    <source>
        <dbReference type="ARBA" id="ARBA00022989"/>
    </source>
</evidence>
<comment type="subcellular location">
    <subcellularLocation>
        <location evidence="1">Cell membrane</location>
        <topology evidence="1">Multi-pass membrane protein</topology>
    </subcellularLocation>
</comment>
<gene>
    <name evidence="14" type="ORF">V9T40_000981</name>
</gene>
<dbReference type="AlphaFoldDB" id="A0AAN9TAJ9"/>
<keyword evidence="7 12" id="KW-0472">Membrane</keyword>
<dbReference type="InterPro" id="IPR000276">
    <property type="entry name" value="GPCR_Rhodpsn"/>
</dbReference>
<dbReference type="PANTHER" id="PTHR22752">
    <property type="entry name" value="G PROTEIN-COUPLED RECEPTOR"/>
    <property type="match status" value="1"/>
</dbReference>
<feature type="region of interest" description="Disordered" evidence="11">
    <location>
        <begin position="578"/>
        <end position="623"/>
    </location>
</feature>
<keyword evidence="6 10" id="KW-0297">G-protein coupled receptor</keyword>
<keyword evidence="8 10" id="KW-0675">Receptor</keyword>
<evidence type="ECO:0000256" key="4">
    <source>
        <dbReference type="ARBA" id="ARBA00022692"/>
    </source>
</evidence>
<dbReference type="SUPFAM" id="SSF81321">
    <property type="entry name" value="Family A G protein-coupled receptor-like"/>
    <property type="match status" value="1"/>
</dbReference>
<dbReference type="PROSITE" id="PS50262">
    <property type="entry name" value="G_PROTEIN_RECEP_F1_2"/>
    <property type="match status" value="1"/>
</dbReference>
<dbReference type="InterPro" id="IPR017452">
    <property type="entry name" value="GPCR_Rhodpsn_7TM"/>
</dbReference>
<dbReference type="Proteomes" id="UP001367676">
    <property type="component" value="Unassembled WGS sequence"/>
</dbReference>
<feature type="transmembrane region" description="Helical" evidence="12">
    <location>
        <begin position="42"/>
        <end position="67"/>
    </location>
</feature>
<proteinExistence type="inferred from homology"/>
<name>A0AAN9TAJ9_9HEMI</name>
<dbReference type="Pfam" id="PF00001">
    <property type="entry name" value="7tm_1"/>
    <property type="match status" value="1"/>
</dbReference>
<protein>
    <recommendedName>
        <fullName evidence="13">G-protein coupled receptors family 1 profile domain-containing protein</fullName>
    </recommendedName>
</protein>
<dbReference type="Gene3D" id="1.20.1070.10">
    <property type="entry name" value="Rhodopsin 7-helix transmembrane proteins"/>
    <property type="match status" value="1"/>
</dbReference>
<feature type="compositionally biased region" description="Polar residues" evidence="11">
    <location>
        <begin position="612"/>
        <end position="621"/>
    </location>
</feature>
<keyword evidence="5 12" id="KW-1133">Transmembrane helix</keyword>
<reference evidence="14 15" key="1">
    <citation type="submission" date="2024-03" db="EMBL/GenBank/DDBJ databases">
        <title>Adaptation during the transition from Ophiocordyceps entomopathogen to insect associate is accompanied by gene loss and intensified selection.</title>
        <authorList>
            <person name="Ward C.M."/>
            <person name="Onetto C.A."/>
            <person name="Borneman A.R."/>
        </authorList>
    </citation>
    <scope>NUCLEOTIDE SEQUENCE [LARGE SCALE GENOMIC DNA]</scope>
    <source>
        <strain evidence="14">AWRI1</strain>
        <tissue evidence="14">Single Adult Female</tissue>
    </source>
</reference>
<evidence type="ECO:0000256" key="10">
    <source>
        <dbReference type="RuleBase" id="RU000688"/>
    </source>
</evidence>
<evidence type="ECO:0000256" key="6">
    <source>
        <dbReference type="ARBA" id="ARBA00023040"/>
    </source>
</evidence>